<feature type="domain" description="GFO/IDH/MocA-like oxidoreductase" evidence="4">
    <location>
        <begin position="131"/>
        <end position="246"/>
    </location>
</feature>
<dbReference type="Gene3D" id="3.30.360.10">
    <property type="entry name" value="Dihydrodipicolinate Reductase, domain 2"/>
    <property type="match status" value="1"/>
</dbReference>
<organism evidence="5 6">
    <name type="scientific">Actinomadura luzonensis</name>
    <dbReference type="NCBI Taxonomy" id="2805427"/>
    <lineage>
        <taxon>Bacteria</taxon>
        <taxon>Bacillati</taxon>
        <taxon>Actinomycetota</taxon>
        <taxon>Actinomycetes</taxon>
        <taxon>Streptosporangiales</taxon>
        <taxon>Thermomonosporaceae</taxon>
        <taxon>Actinomadura</taxon>
    </lineage>
</organism>
<dbReference type="Pfam" id="PF22725">
    <property type="entry name" value="GFO_IDH_MocA_C3"/>
    <property type="match status" value="1"/>
</dbReference>
<evidence type="ECO:0000313" key="6">
    <source>
        <dbReference type="Proteomes" id="UP001317259"/>
    </source>
</evidence>
<proteinExistence type="inferred from homology"/>
<protein>
    <submittedName>
        <fullName evidence="5">Gfo/Idh/MocA family oxidoreductase</fullName>
    </submittedName>
</protein>
<dbReference type="InterPro" id="IPR055170">
    <property type="entry name" value="GFO_IDH_MocA-like_dom"/>
</dbReference>
<evidence type="ECO:0000313" key="5">
    <source>
        <dbReference type="EMBL" id="MCK2221080.1"/>
    </source>
</evidence>
<comment type="similarity">
    <text evidence="1">Belongs to the Gfo/Idh/MocA family.</text>
</comment>
<feature type="domain" description="Gfo/Idh/MocA-like oxidoreductase N-terminal" evidence="3">
    <location>
        <begin position="4"/>
        <end position="122"/>
    </location>
</feature>
<reference evidence="5 6" key="1">
    <citation type="submission" date="2022-04" db="EMBL/GenBank/DDBJ databases">
        <title>Genome draft of Actinomadura sp. ATCC 31491.</title>
        <authorList>
            <person name="Shi X."/>
            <person name="Du Y."/>
        </authorList>
    </citation>
    <scope>NUCLEOTIDE SEQUENCE [LARGE SCALE GENOMIC DNA]</scope>
    <source>
        <strain evidence="5 6">ATCC 31491</strain>
    </source>
</reference>
<evidence type="ECO:0000256" key="2">
    <source>
        <dbReference type="ARBA" id="ARBA00023002"/>
    </source>
</evidence>
<evidence type="ECO:0000259" key="3">
    <source>
        <dbReference type="Pfam" id="PF01408"/>
    </source>
</evidence>
<keyword evidence="6" id="KW-1185">Reference proteome</keyword>
<name>A0ABT0G909_9ACTN</name>
<dbReference type="Pfam" id="PF01408">
    <property type="entry name" value="GFO_IDH_MocA"/>
    <property type="match status" value="1"/>
</dbReference>
<dbReference type="SUPFAM" id="SSF51735">
    <property type="entry name" value="NAD(P)-binding Rossmann-fold domains"/>
    <property type="match status" value="1"/>
</dbReference>
<sequence>MSGLRVGVLGCSSFALRRMLPAMRAATGIEPVAVASRTAAKAERAAAGAGVRAVTGYQALLDLPGLDAVYVPLPAGLHAEWVERALLAGKHVLAEKPLTTSYRDTARLMRLAGERGLVLAENFMFRHHPQHRRIRDWIKDGELGPVHAFHGVFGIPPRPAGDVRLDPALGGGALLDVGVYPLRAARLLLGEPLTVVGASLRRDAGHGVDVHGSALLRTPSGITVTVTFGLGHAYQASYDVWGGGGRTRAERAYTPPPEHVARLRLDRQDLPPVETEVPPADQAVAALESFAAAIAAGGLDPAERRDTVAHAALVDEVMAAAGEARP</sequence>
<keyword evidence="2" id="KW-0560">Oxidoreductase</keyword>
<comment type="caution">
    <text evidence="5">The sequence shown here is derived from an EMBL/GenBank/DDBJ whole genome shotgun (WGS) entry which is preliminary data.</text>
</comment>
<dbReference type="InterPro" id="IPR036291">
    <property type="entry name" value="NAD(P)-bd_dom_sf"/>
</dbReference>
<gene>
    <name evidence="5" type="ORF">MF672_045855</name>
</gene>
<dbReference type="Gene3D" id="3.40.50.720">
    <property type="entry name" value="NAD(P)-binding Rossmann-like Domain"/>
    <property type="match status" value="1"/>
</dbReference>
<dbReference type="EMBL" id="JAKRKC020000003">
    <property type="protein sequence ID" value="MCK2221080.1"/>
    <property type="molecule type" value="Genomic_DNA"/>
</dbReference>
<evidence type="ECO:0000259" key="4">
    <source>
        <dbReference type="Pfam" id="PF22725"/>
    </source>
</evidence>
<evidence type="ECO:0000256" key="1">
    <source>
        <dbReference type="ARBA" id="ARBA00010928"/>
    </source>
</evidence>
<dbReference type="PANTHER" id="PTHR22604:SF105">
    <property type="entry name" value="TRANS-1,2-DIHYDROBENZENE-1,2-DIOL DEHYDROGENASE"/>
    <property type="match status" value="1"/>
</dbReference>
<dbReference type="PANTHER" id="PTHR22604">
    <property type="entry name" value="OXIDOREDUCTASES"/>
    <property type="match status" value="1"/>
</dbReference>
<dbReference type="InterPro" id="IPR000683">
    <property type="entry name" value="Gfo/Idh/MocA-like_OxRdtase_N"/>
</dbReference>
<dbReference type="RefSeq" id="WP_242380795.1">
    <property type="nucleotide sequence ID" value="NZ_JAKRKC020000003.1"/>
</dbReference>
<dbReference type="InterPro" id="IPR050984">
    <property type="entry name" value="Gfo/Idh/MocA_domain"/>
</dbReference>
<dbReference type="Proteomes" id="UP001317259">
    <property type="component" value="Unassembled WGS sequence"/>
</dbReference>
<accession>A0ABT0G909</accession>
<dbReference type="SUPFAM" id="SSF55347">
    <property type="entry name" value="Glyceraldehyde-3-phosphate dehydrogenase-like, C-terminal domain"/>
    <property type="match status" value="1"/>
</dbReference>